<dbReference type="PANTHER" id="PTHR45620:SF6">
    <property type="entry name" value="GROWTH HORMONE-RELEASING HORMONE-LIKE PEPTIDE RECEPTOR"/>
    <property type="match status" value="1"/>
</dbReference>
<feature type="transmembrane region" description="Helical" evidence="5">
    <location>
        <begin position="52"/>
        <end position="70"/>
    </location>
</feature>
<dbReference type="PRINTS" id="PR00249">
    <property type="entry name" value="GPCRSECRETIN"/>
</dbReference>
<dbReference type="InterPro" id="IPR017981">
    <property type="entry name" value="GPCR_2-like_7TM"/>
</dbReference>
<evidence type="ECO:0000256" key="5">
    <source>
        <dbReference type="SAM" id="Phobius"/>
    </source>
</evidence>
<dbReference type="GO" id="GO:0004999">
    <property type="term" value="F:vasoactive intestinal polypeptide receptor activity"/>
    <property type="evidence" value="ECO:0007669"/>
    <property type="project" value="InterPro"/>
</dbReference>
<comment type="subcellular location">
    <subcellularLocation>
        <location evidence="1">Membrane</location>
        <topology evidence="1">Multi-pass membrane protein</topology>
    </subcellularLocation>
</comment>
<feature type="transmembrane region" description="Helical" evidence="5">
    <location>
        <begin position="180"/>
        <end position="205"/>
    </location>
</feature>
<sequence>VNLFASYILRATAVFIKDAVLFGDDSTDHCSMSTIACKLAVVFFQFSISSNFYWLLVEGLYLQTLLMLTFVSEKKYFWRYFFLGWGKFIQSQPFSLCWDDNKHISVWWIIKGPILLAVLANFVIFLNVIRVLVEKLKTPSVGGSSSSKHLMRLSKSTLLLIPLFGVHYIVFAFFPEDTVINARIFIELCLGSFQGFVVALLYCFLNGEVQYEMKRRMGKWHNRAYCSFTQKRRSHSTEISAVNFVTQLSMLEKLSPTRRPSGYHSCVSSV</sequence>
<evidence type="ECO:0000256" key="1">
    <source>
        <dbReference type="ARBA" id="ARBA00004141"/>
    </source>
</evidence>
<feature type="transmembrane region" description="Helical" evidence="5">
    <location>
        <begin position="153"/>
        <end position="174"/>
    </location>
</feature>
<dbReference type="InterPro" id="IPR017983">
    <property type="entry name" value="GPCR_2_secretin-like_CS"/>
</dbReference>
<feature type="domain" description="G-protein coupled receptors family 2 profile 2" evidence="6">
    <location>
        <begin position="1"/>
        <end position="206"/>
    </location>
</feature>
<evidence type="ECO:0000313" key="7">
    <source>
        <dbReference type="Ensembl" id="ENSECRP00000014144.1"/>
    </source>
</evidence>
<dbReference type="AlphaFoldDB" id="A0A8C4SAP9"/>
<dbReference type="InterPro" id="IPR000832">
    <property type="entry name" value="GPCR_2_secretin-like"/>
</dbReference>
<dbReference type="GO" id="GO:0008528">
    <property type="term" value="F:G protein-coupled peptide receptor activity"/>
    <property type="evidence" value="ECO:0007669"/>
    <property type="project" value="TreeGrafter"/>
</dbReference>
<dbReference type="Proteomes" id="UP000694620">
    <property type="component" value="Chromosome 6"/>
</dbReference>
<dbReference type="Pfam" id="PF00002">
    <property type="entry name" value="7tm_2"/>
    <property type="match status" value="1"/>
</dbReference>
<dbReference type="PRINTS" id="PR01154">
    <property type="entry name" value="VIP1RECEPTOR"/>
</dbReference>
<feature type="transmembrane region" description="Helical" evidence="5">
    <location>
        <begin position="114"/>
        <end position="133"/>
    </location>
</feature>
<reference evidence="7" key="2">
    <citation type="submission" date="2025-08" db="UniProtKB">
        <authorList>
            <consortium name="Ensembl"/>
        </authorList>
    </citation>
    <scope>IDENTIFICATION</scope>
</reference>
<evidence type="ECO:0000259" key="6">
    <source>
        <dbReference type="PROSITE" id="PS50261"/>
    </source>
</evidence>
<dbReference type="GO" id="GO:0017046">
    <property type="term" value="F:peptide hormone binding"/>
    <property type="evidence" value="ECO:0007669"/>
    <property type="project" value="TreeGrafter"/>
</dbReference>
<dbReference type="GO" id="GO:0007188">
    <property type="term" value="P:adenylate cyclase-modulating G protein-coupled receptor signaling pathway"/>
    <property type="evidence" value="ECO:0007669"/>
    <property type="project" value="TreeGrafter"/>
</dbReference>
<proteinExistence type="predicted"/>
<dbReference type="Gene3D" id="1.20.1070.10">
    <property type="entry name" value="Rhodopsin 7-helix transmembrane proteins"/>
    <property type="match status" value="1"/>
</dbReference>
<keyword evidence="3 5" id="KW-1133">Transmembrane helix</keyword>
<keyword evidence="2 5" id="KW-0812">Transmembrane</keyword>
<keyword evidence="4 5" id="KW-0472">Membrane</keyword>
<evidence type="ECO:0000313" key="8">
    <source>
        <dbReference type="Proteomes" id="UP000694620"/>
    </source>
</evidence>
<evidence type="ECO:0000256" key="2">
    <source>
        <dbReference type="ARBA" id="ARBA00022692"/>
    </source>
</evidence>
<evidence type="ECO:0000256" key="4">
    <source>
        <dbReference type="ARBA" id="ARBA00023136"/>
    </source>
</evidence>
<dbReference type="GO" id="GO:0005886">
    <property type="term" value="C:plasma membrane"/>
    <property type="evidence" value="ECO:0007669"/>
    <property type="project" value="TreeGrafter"/>
</dbReference>
<reference evidence="7" key="1">
    <citation type="submission" date="2021-06" db="EMBL/GenBank/DDBJ databases">
        <authorList>
            <consortium name="Wellcome Sanger Institute Data Sharing"/>
        </authorList>
    </citation>
    <scope>NUCLEOTIDE SEQUENCE [LARGE SCALE GENOMIC DNA]</scope>
</reference>
<dbReference type="PANTHER" id="PTHR45620">
    <property type="entry name" value="PDF RECEPTOR-LIKE PROTEIN-RELATED"/>
    <property type="match status" value="1"/>
</dbReference>
<dbReference type="SUPFAM" id="SSF81321">
    <property type="entry name" value="Family A G protein-coupled receptor-like"/>
    <property type="match status" value="1"/>
</dbReference>
<evidence type="ECO:0000256" key="3">
    <source>
        <dbReference type="ARBA" id="ARBA00022989"/>
    </source>
</evidence>
<dbReference type="GeneTree" id="ENSGT00940000166678"/>
<reference evidence="7" key="3">
    <citation type="submission" date="2025-09" db="UniProtKB">
        <authorList>
            <consortium name="Ensembl"/>
        </authorList>
    </citation>
    <scope>IDENTIFICATION</scope>
</reference>
<dbReference type="InterPro" id="IPR001771">
    <property type="entry name" value="GPCR_2_VIP_rcpt_1"/>
</dbReference>
<organism evidence="7 8">
    <name type="scientific">Erpetoichthys calabaricus</name>
    <name type="common">Rope fish</name>
    <name type="synonym">Calamoichthys calabaricus</name>
    <dbReference type="NCBI Taxonomy" id="27687"/>
    <lineage>
        <taxon>Eukaryota</taxon>
        <taxon>Metazoa</taxon>
        <taxon>Chordata</taxon>
        <taxon>Craniata</taxon>
        <taxon>Vertebrata</taxon>
        <taxon>Euteleostomi</taxon>
        <taxon>Actinopterygii</taxon>
        <taxon>Polypteriformes</taxon>
        <taxon>Polypteridae</taxon>
        <taxon>Erpetoichthys</taxon>
    </lineage>
</organism>
<dbReference type="GO" id="GO:0007166">
    <property type="term" value="P:cell surface receptor signaling pathway"/>
    <property type="evidence" value="ECO:0007669"/>
    <property type="project" value="InterPro"/>
</dbReference>
<keyword evidence="8" id="KW-1185">Reference proteome</keyword>
<dbReference type="Ensembl" id="ENSECRT00000014390.1">
    <property type="protein sequence ID" value="ENSECRP00000014144.1"/>
    <property type="gene ID" value="ENSECRG00000009434.1"/>
</dbReference>
<protein>
    <recommendedName>
        <fullName evidence="6">G-protein coupled receptors family 2 profile 2 domain-containing protein</fullName>
    </recommendedName>
</protein>
<name>A0A8C4SAP9_ERPCA</name>
<accession>A0A8C4SAP9</accession>
<dbReference type="InterPro" id="IPR050332">
    <property type="entry name" value="GPCR_2"/>
</dbReference>
<dbReference type="PROSITE" id="PS00650">
    <property type="entry name" value="G_PROTEIN_RECEP_F2_2"/>
    <property type="match status" value="1"/>
</dbReference>
<dbReference type="PROSITE" id="PS50261">
    <property type="entry name" value="G_PROTEIN_RECEP_F2_4"/>
    <property type="match status" value="1"/>
</dbReference>